<dbReference type="AlphaFoldDB" id="A0A1Y0IGN1"/>
<dbReference type="EMBL" id="CP021425">
    <property type="protein sequence ID" value="ARU59450.1"/>
    <property type="molecule type" value="Genomic_DNA"/>
</dbReference>
<reference evidence="1 2" key="1">
    <citation type="submission" date="2017-05" db="EMBL/GenBank/DDBJ databases">
        <title>Genomic insights into alkan degradation activity of Oleiphilus messinensis.</title>
        <authorList>
            <person name="Kozyavkin S.A."/>
            <person name="Slesarev A.I."/>
            <person name="Golyshin P.N."/>
            <person name="Korzhenkov A."/>
            <person name="Golyshina O.N."/>
            <person name="Toshchakov S.V."/>
        </authorList>
    </citation>
    <scope>NUCLEOTIDE SEQUENCE [LARGE SCALE GENOMIC DNA]</scope>
    <source>
        <strain evidence="1 2">ME102</strain>
    </source>
</reference>
<sequence length="219" mass="23408">MSTMIQDSLNAASLIETIDQLGTNIDAAAEVYNEMVSSIFSDVVGNLSLDAGIKSALIAGMTEKMEIEGEPRTIEEIMHSLANEMEAADWGSLNADVQELKTQLEDLLTTLFKDLTEGGGDDAPTSEKKEAADFFIALARAMGSSLQEQASIVEGLSEKLADKQKEHGKGQNDQATSSQIMSLQTELAAESTRLNYMATGIQTALKNIGQALSTLGRSN</sequence>
<name>A0A1Y0IGN1_9GAMM</name>
<dbReference type="Proteomes" id="UP000196027">
    <property type="component" value="Chromosome"/>
</dbReference>
<evidence type="ECO:0000313" key="1">
    <source>
        <dbReference type="EMBL" id="ARU59450.1"/>
    </source>
</evidence>
<keyword evidence="2" id="KW-1185">Reference proteome</keyword>
<organism evidence="1 2">
    <name type="scientific">Oleiphilus messinensis</name>
    <dbReference type="NCBI Taxonomy" id="141451"/>
    <lineage>
        <taxon>Bacteria</taxon>
        <taxon>Pseudomonadati</taxon>
        <taxon>Pseudomonadota</taxon>
        <taxon>Gammaproteobacteria</taxon>
        <taxon>Oceanospirillales</taxon>
        <taxon>Oleiphilaceae</taxon>
        <taxon>Oleiphilus</taxon>
    </lineage>
</organism>
<gene>
    <name evidence="1" type="ORF">OLMES_5470</name>
</gene>
<proteinExistence type="predicted"/>
<protein>
    <submittedName>
        <fullName evidence="1">Uncharacterized protein</fullName>
    </submittedName>
</protein>
<dbReference type="RefSeq" id="WP_087464123.1">
    <property type="nucleotide sequence ID" value="NZ_CP021425.1"/>
</dbReference>
<evidence type="ECO:0000313" key="2">
    <source>
        <dbReference type="Proteomes" id="UP000196027"/>
    </source>
</evidence>
<accession>A0A1Y0IGN1</accession>
<dbReference type="KEGG" id="ome:OLMES_5470"/>